<comment type="caution">
    <text evidence="4">The sequence shown here is derived from an EMBL/GenBank/DDBJ whole genome shotgun (WGS) entry which is preliminary data.</text>
</comment>
<keyword evidence="2" id="KW-0812">Transmembrane</keyword>
<feature type="region of interest" description="Disordered" evidence="1">
    <location>
        <begin position="1"/>
        <end position="26"/>
    </location>
</feature>
<proteinExistence type="predicted"/>
<gene>
    <name evidence="4" type="ORF">P7K49_035326</name>
</gene>
<organism evidence="4 5">
    <name type="scientific">Saguinus oedipus</name>
    <name type="common">Cotton-top tamarin</name>
    <name type="synonym">Oedipomidas oedipus</name>
    <dbReference type="NCBI Taxonomy" id="9490"/>
    <lineage>
        <taxon>Eukaryota</taxon>
        <taxon>Metazoa</taxon>
        <taxon>Chordata</taxon>
        <taxon>Craniata</taxon>
        <taxon>Vertebrata</taxon>
        <taxon>Euteleostomi</taxon>
        <taxon>Mammalia</taxon>
        <taxon>Eutheria</taxon>
        <taxon>Euarchontoglires</taxon>
        <taxon>Primates</taxon>
        <taxon>Haplorrhini</taxon>
        <taxon>Platyrrhini</taxon>
        <taxon>Cebidae</taxon>
        <taxon>Callitrichinae</taxon>
        <taxon>Saguinus</taxon>
    </lineage>
</organism>
<dbReference type="EMBL" id="JASSZA010000020">
    <property type="protein sequence ID" value="KAK2085901.1"/>
    <property type="molecule type" value="Genomic_DNA"/>
</dbReference>
<keyword evidence="2" id="KW-1133">Transmembrane helix</keyword>
<evidence type="ECO:0000256" key="1">
    <source>
        <dbReference type="SAM" id="MobiDB-lite"/>
    </source>
</evidence>
<name>A0ABQ9TMC7_SAGOE</name>
<dbReference type="Pfam" id="PF22883">
    <property type="entry name" value="Consortin_N"/>
    <property type="match status" value="1"/>
</dbReference>
<dbReference type="PANTHER" id="PTHR28581">
    <property type="entry name" value="CONSORTIN"/>
    <property type="match status" value="1"/>
</dbReference>
<accession>A0ABQ9TMC7</accession>
<protein>
    <recommendedName>
        <fullName evidence="3">Consortin N-terminal domain-containing protein</fullName>
    </recommendedName>
</protein>
<evidence type="ECO:0000256" key="2">
    <source>
        <dbReference type="SAM" id="Phobius"/>
    </source>
</evidence>
<reference evidence="4 5" key="1">
    <citation type="submission" date="2023-05" db="EMBL/GenBank/DDBJ databases">
        <title>B98-5 Cell Line De Novo Hybrid Assembly: An Optical Mapping Approach.</title>
        <authorList>
            <person name="Kananen K."/>
            <person name="Auerbach J.A."/>
            <person name="Kautto E."/>
            <person name="Blachly J.S."/>
        </authorList>
    </citation>
    <scope>NUCLEOTIDE SEQUENCE [LARGE SCALE GENOMIC DNA]</scope>
    <source>
        <strain evidence="4">B95-8</strain>
        <tissue evidence="4">Cell line</tissue>
    </source>
</reference>
<evidence type="ECO:0000313" key="4">
    <source>
        <dbReference type="EMBL" id="KAK2085901.1"/>
    </source>
</evidence>
<evidence type="ECO:0000313" key="5">
    <source>
        <dbReference type="Proteomes" id="UP001266305"/>
    </source>
</evidence>
<keyword evidence="2" id="KW-0472">Membrane</keyword>
<dbReference type="InterPro" id="IPR054132">
    <property type="entry name" value="Consortin_N"/>
</dbReference>
<dbReference type="PANTHER" id="PTHR28581:SF1">
    <property type="entry name" value="CONSORTIN"/>
    <property type="match status" value="1"/>
</dbReference>
<evidence type="ECO:0000259" key="3">
    <source>
        <dbReference type="Pfam" id="PF22883"/>
    </source>
</evidence>
<keyword evidence="5" id="KW-1185">Reference proteome</keyword>
<dbReference type="InterPro" id="IPR042318">
    <property type="entry name" value="Consortin"/>
</dbReference>
<sequence>MRVGREVGGQMADSRGPTSSEPGFLDPPAVVVRRGVRARGVSALRGPSIGCCSLRGDWDGLLMGRILDARGPPSWAWGLVNSLSISHFNGLWCPRGEAERLLPQCNERLIREDHVTLRKSYTSKKITRNLQDEMCQKNGAGHRDSLTGTTHKTVLYGFLGKAGNKSLLFGDIAPLMQEKILSAVTHAVGDEEAADVNANEQPEAPKLVLQSLFSLIRGEVEQLDSRTLPLCLHQIGQLLSLQELKQDLIHLRTLDADLCDTDEKAKAHKIICIEVESSDNNGNHCGKLIEFLQKTCVSFCSVIVRAYEKAMKFIQLERLYHEQLLANLSAIQEQWETKWKTVQPHTVTPLRNSEKGFNGEDFERLTKICATHRDPLLSKHKIAVVEKSPERKRSTQLTVSEDPKETGATTKVSDLILLLMYISRLHVPGPEGPVSDEEVSGVSDELPFSDMMRMLMLMMMMVVVVMVVVLSFYVRNHSKMNFITILKEEK</sequence>
<dbReference type="Proteomes" id="UP001266305">
    <property type="component" value="Unassembled WGS sequence"/>
</dbReference>
<feature type="domain" description="Consortin N-terminal" evidence="3">
    <location>
        <begin position="306"/>
        <end position="337"/>
    </location>
</feature>
<feature type="transmembrane region" description="Helical" evidence="2">
    <location>
        <begin position="454"/>
        <end position="474"/>
    </location>
</feature>